<name>A0A109KR35_PSEFL</name>
<organism evidence="9 10">
    <name type="scientific">Pseudomonas fluorescens</name>
    <dbReference type="NCBI Taxonomy" id="294"/>
    <lineage>
        <taxon>Bacteria</taxon>
        <taxon>Pseudomonadati</taxon>
        <taxon>Pseudomonadota</taxon>
        <taxon>Gammaproteobacteria</taxon>
        <taxon>Pseudomonadales</taxon>
        <taxon>Pseudomonadaceae</taxon>
        <taxon>Pseudomonas</taxon>
    </lineage>
</organism>
<evidence type="ECO:0000256" key="3">
    <source>
        <dbReference type="ARBA" id="ARBA00022475"/>
    </source>
</evidence>
<feature type="domain" description="Major facilitator superfamily (MFS) profile" evidence="8">
    <location>
        <begin position="47"/>
        <end position="427"/>
    </location>
</feature>
<keyword evidence="6 7" id="KW-0472">Membrane</keyword>
<dbReference type="InterPro" id="IPR036259">
    <property type="entry name" value="MFS_trans_sf"/>
</dbReference>
<evidence type="ECO:0000256" key="4">
    <source>
        <dbReference type="ARBA" id="ARBA00022692"/>
    </source>
</evidence>
<feature type="transmembrane region" description="Helical" evidence="7">
    <location>
        <begin position="249"/>
        <end position="275"/>
    </location>
</feature>
<evidence type="ECO:0000256" key="6">
    <source>
        <dbReference type="ARBA" id="ARBA00023136"/>
    </source>
</evidence>
<dbReference type="PRINTS" id="PR01035">
    <property type="entry name" value="TCRTETA"/>
</dbReference>
<dbReference type="SUPFAM" id="SSF103473">
    <property type="entry name" value="MFS general substrate transporter"/>
    <property type="match status" value="1"/>
</dbReference>
<accession>A0A109KR35</accession>
<comment type="subcellular location">
    <subcellularLocation>
        <location evidence="1">Cell membrane</location>
        <topology evidence="1">Multi-pass membrane protein</topology>
    </subcellularLocation>
</comment>
<dbReference type="InterPro" id="IPR050171">
    <property type="entry name" value="MFS_Transporters"/>
</dbReference>
<evidence type="ECO:0000256" key="5">
    <source>
        <dbReference type="ARBA" id="ARBA00022989"/>
    </source>
</evidence>
<dbReference type="GO" id="GO:0022857">
    <property type="term" value="F:transmembrane transporter activity"/>
    <property type="evidence" value="ECO:0007669"/>
    <property type="project" value="InterPro"/>
</dbReference>
<keyword evidence="3" id="KW-1003">Cell membrane</keyword>
<dbReference type="PROSITE" id="PS50850">
    <property type="entry name" value="MFS"/>
    <property type="match status" value="1"/>
</dbReference>
<feature type="transmembrane region" description="Helical" evidence="7">
    <location>
        <begin position="403"/>
        <end position="422"/>
    </location>
</feature>
<dbReference type="InterPro" id="IPR011701">
    <property type="entry name" value="MFS"/>
</dbReference>
<feature type="transmembrane region" description="Helical" evidence="7">
    <location>
        <begin position="201"/>
        <end position="220"/>
    </location>
</feature>
<sequence length="433" mass="46233">MEFGAGHTGAAIAKGHPDEPLCSFAPHLCQRVALMGTFHALRGLNARLQALFMITLVFRMGTLAFPFYAAYLIHQHAISAGTAGLLVGVYGAGALCTDLIIGAVIKRFSANRVILGSLVFNAALLLVIPSVENLLALFLLSFLWGACYEAFTPAAFSETVAHSSLESRKVAFSCNRLAINIGMAIGPLLGSLIFLRNADAVFYINAVLSLLAFAACLRFGRPRPATQDAPVAGKGEGLPEVAAHERSRLLVILLAALPVHVAYALPPTFLSAYIINYTQLPAYYVGIIFFINALLVIVFEVPINLRMAHLSSSRSLIIGFLLAGSGFFLMGFGQVGALLMLATVLWSLGEMIVFPAITHYVSSISSRDSVGRNLGYYSAGVNIGVMIAPSFAFMLLARPTLPSPWLLTGCVLVLFAIAVGMMKSSAMLWNKSA</sequence>
<dbReference type="PATRIC" id="fig|294.195.peg.4251"/>
<dbReference type="RefSeq" id="WP_223816909.1">
    <property type="nucleotide sequence ID" value="NZ_LCYC01000048.1"/>
</dbReference>
<keyword evidence="2" id="KW-0813">Transport</keyword>
<feature type="transmembrane region" description="Helical" evidence="7">
    <location>
        <begin position="281"/>
        <end position="303"/>
    </location>
</feature>
<evidence type="ECO:0000256" key="1">
    <source>
        <dbReference type="ARBA" id="ARBA00004651"/>
    </source>
</evidence>
<dbReference type="Gene3D" id="1.20.1250.20">
    <property type="entry name" value="MFS general substrate transporter like domains"/>
    <property type="match status" value="2"/>
</dbReference>
<evidence type="ECO:0000313" key="9">
    <source>
        <dbReference type="EMBL" id="KWV73864.1"/>
    </source>
</evidence>
<dbReference type="EMBL" id="LCYC01000048">
    <property type="protein sequence ID" value="KWV73864.1"/>
    <property type="molecule type" value="Genomic_DNA"/>
</dbReference>
<dbReference type="AlphaFoldDB" id="A0A109KR35"/>
<keyword evidence="5 7" id="KW-1133">Transmembrane helix</keyword>
<reference evidence="9 10" key="1">
    <citation type="submission" date="2015-05" db="EMBL/GenBank/DDBJ databases">
        <title>A genomic and transcriptomic approach to investigate the blue pigment phenotype in Pseudomonas fluorescens.</title>
        <authorList>
            <person name="Andreani N.A."/>
            <person name="Cardazzo B."/>
        </authorList>
    </citation>
    <scope>NUCLEOTIDE SEQUENCE [LARGE SCALE GENOMIC DNA]</scope>
    <source>
        <strain evidence="9 10">Ps_40</strain>
    </source>
</reference>
<dbReference type="PANTHER" id="PTHR23517:SF2">
    <property type="entry name" value="MULTIDRUG RESISTANCE PROTEIN MDTH"/>
    <property type="match status" value="1"/>
</dbReference>
<evidence type="ECO:0000256" key="7">
    <source>
        <dbReference type="SAM" id="Phobius"/>
    </source>
</evidence>
<evidence type="ECO:0000256" key="2">
    <source>
        <dbReference type="ARBA" id="ARBA00022448"/>
    </source>
</evidence>
<feature type="transmembrane region" description="Helical" evidence="7">
    <location>
        <begin position="113"/>
        <end position="131"/>
    </location>
</feature>
<protein>
    <submittedName>
        <fullName evidence="9">Multidrug resistance protein MdtG</fullName>
    </submittedName>
</protein>
<gene>
    <name evidence="9" type="primary">mdtG_2</name>
    <name evidence="9" type="ORF">PFL603g_03977</name>
</gene>
<evidence type="ECO:0000313" key="10">
    <source>
        <dbReference type="Proteomes" id="UP000063434"/>
    </source>
</evidence>
<feature type="transmembrane region" description="Helical" evidence="7">
    <location>
        <begin position="374"/>
        <end position="397"/>
    </location>
</feature>
<dbReference type="InterPro" id="IPR001958">
    <property type="entry name" value="Tet-R_TetA/multi-R_MdtG-like"/>
</dbReference>
<feature type="transmembrane region" description="Helical" evidence="7">
    <location>
        <begin position="177"/>
        <end position="195"/>
    </location>
</feature>
<comment type="caution">
    <text evidence="9">The sequence shown here is derived from an EMBL/GenBank/DDBJ whole genome shotgun (WGS) entry which is preliminary data.</text>
</comment>
<evidence type="ECO:0000259" key="8">
    <source>
        <dbReference type="PROSITE" id="PS50850"/>
    </source>
</evidence>
<feature type="transmembrane region" description="Helical" evidence="7">
    <location>
        <begin position="137"/>
        <end position="156"/>
    </location>
</feature>
<dbReference type="PANTHER" id="PTHR23517">
    <property type="entry name" value="RESISTANCE PROTEIN MDTM, PUTATIVE-RELATED-RELATED"/>
    <property type="match status" value="1"/>
</dbReference>
<dbReference type="InterPro" id="IPR020846">
    <property type="entry name" value="MFS_dom"/>
</dbReference>
<dbReference type="GO" id="GO:0005886">
    <property type="term" value="C:plasma membrane"/>
    <property type="evidence" value="ECO:0007669"/>
    <property type="project" value="UniProtKB-SubCell"/>
</dbReference>
<keyword evidence="4 7" id="KW-0812">Transmembrane</keyword>
<feature type="transmembrane region" description="Helical" evidence="7">
    <location>
        <begin position="338"/>
        <end position="362"/>
    </location>
</feature>
<proteinExistence type="predicted"/>
<dbReference type="Proteomes" id="UP000063434">
    <property type="component" value="Unassembled WGS sequence"/>
</dbReference>
<feature type="transmembrane region" description="Helical" evidence="7">
    <location>
        <begin position="77"/>
        <end position="101"/>
    </location>
</feature>
<feature type="transmembrane region" description="Helical" evidence="7">
    <location>
        <begin position="315"/>
        <end position="332"/>
    </location>
</feature>
<dbReference type="Pfam" id="PF07690">
    <property type="entry name" value="MFS_1"/>
    <property type="match status" value="1"/>
</dbReference>
<feature type="transmembrane region" description="Helical" evidence="7">
    <location>
        <begin position="50"/>
        <end position="71"/>
    </location>
</feature>